<dbReference type="PANTHER" id="PTHR10829">
    <property type="entry name" value="CORTACTIN AND DREBRIN"/>
    <property type="match status" value="1"/>
</dbReference>
<dbReference type="Pfam" id="PF00018">
    <property type="entry name" value="SH3_1"/>
    <property type="match status" value="1"/>
</dbReference>
<dbReference type="GO" id="GO:0030427">
    <property type="term" value="C:site of polarized growth"/>
    <property type="evidence" value="ECO:0007669"/>
    <property type="project" value="TreeGrafter"/>
</dbReference>
<feature type="compositionally biased region" description="Polar residues" evidence="3">
    <location>
        <begin position="164"/>
        <end position="174"/>
    </location>
</feature>
<reference evidence="5" key="1">
    <citation type="submission" date="2020-11" db="EMBL/GenBank/DDBJ databases">
        <authorList>
            <person name="Tran Van P."/>
        </authorList>
    </citation>
    <scope>NUCLEOTIDE SEQUENCE</scope>
</reference>
<dbReference type="InterPro" id="IPR009091">
    <property type="entry name" value="RCC1/BLIP-II"/>
</dbReference>
<proteinExistence type="predicted"/>
<feature type="domain" description="SH3" evidence="4">
    <location>
        <begin position="172"/>
        <end position="231"/>
    </location>
</feature>
<evidence type="ECO:0000256" key="2">
    <source>
        <dbReference type="PROSITE-ProRule" id="PRU00192"/>
    </source>
</evidence>
<dbReference type="PRINTS" id="PR00499">
    <property type="entry name" value="P67PHOX"/>
</dbReference>
<accession>A0A7R9KE30</accession>
<dbReference type="EMBL" id="OC855103">
    <property type="protein sequence ID" value="CAD7621243.1"/>
    <property type="molecule type" value="Genomic_DNA"/>
</dbReference>
<feature type="region of interest" description="Disordered" evidence="3">
    <location>
        <begin position="1"/>
        <end position="92"/>
    </location>
</feature>
<evidence type="ECO:0000313" key="5">
    <source>
        <dbReference type="EMBL" id="CAD7621243.1"/>
    </source>
</evidence>
<dbReference type="AlphaFoldDB" id="A0A7R9KE30"/>
<feature type="compositionally biased region" description="Low complexity" evidence="3">
    <location>
        <begin position="26"/>
        <end position="36"/>
    </location>
</feature>
<protein>
    <recommendedName>
        <fullName evidence="4">SH3 domain-containing protein</fullName>
    </recommendedName>
</protein>
<dbReference type="GO" id="GO:0030833">
    <property type="term" value="P:regulation of actin filament polymerization"/>
    <property type="evidence" value="ECO:0007669"/>
    <property type="project" value="TreeGrafter"/>
</dbReference>
<dbReference type="GO" id="GO:0051015">
    <property type="term" value="F:actin filament binding"/>
    <property type="evidence" value="ECO:0007669"/>
    <property type="project" value="TreeGrafter"/>
</dbReference>
<feature type="compositionally biased region" description="Polar residues" evidence="3">
    <location>
        <begin position="1"/>
        <end position="16"/>
    </location>
</feature>
<evidence type="ECO:0000259" key="4">
    <source>
        <dbReference type="PROSITE" id="PS50002"/>
    </source>
</evidence>
<dbReference type="GO" id="GO:0030864">
    <property type="term" value="C:cortical actin cytoskeleton"/>
    <property type="evidence" value="ECO:0007669"/>
    <property type="project" value="TreeGrafter"/>
</dbReference>
<dbReference type="SUPFAM" id="SSF50985">
    <property type="entry name" value="RCC1/BLIP-II"/>
    <property type="match status" value="1"/>
</dbReference>
<dbReference type="OrthoDB" id="5971719at2759"/>
<feature type="compositionally biased region" description="Basic and acidic residues" evidence="3">
    <location>
        <begin position="60"/>
        <end position="70"/>
    </location>
</feature>
<dbReference type="Gene3D" id="2.30.30.40">
    <property type="entry name" value="SH3 Domains"/>
    <property type="match status" value="1"/>
</dbReference>
<feature type="compositionally biased region" description="Basic and acidic residues" evidence="3">
    <location>
        <begin position="38"/>
        <end position="48"/>
    </location>
</feature>
<dbReference type="EMBL" id="CAJPIZ010000528">
    <property type="protein sequence ID" value="CAG2101673.1"/>
    <property type="molecule type" value="Genomic_DNA"/>
</dbReference>
<gene>
    <name evidence="5" type="ORF">OSB1V03_LOCUS1717</name>
</gene>
<dbReference type="Proteomes" id="UP000759131">
    <property type="component" value="Unassembled WGS sequence"/>
</dbReference>
<dbReference type="InterPro" id="IPR036028">
    <property type="entry name" value="SH3-like_dom_sf"/>
</dbReference>
<dbReference type="GO" id="GO:0005884">
    <property type="term" value="C:actin filament"/>
    <property type="evidence" value="ECO:0007669"/>
    <property type="project" value="TreeGrafter"/>
</dbReference>
<dbReference type="PROSITE" id="PS50002">
    <property type="entry name" value="SH3"/>
    <property type="match status" value="1"/>
</dbReference>
<dbReference type="InterPro" id="IPR001452">
    <property type="entry name" value="SH3_domain"/>
</dbReference>
<dbReference type="SUPFAM" id="SSF50044">
    <property type="entry name" value="SH3-domain"/>
    <property type="match status" value="1"/>
</dbReference>
<sequence length="332" mass="36831">MVRESMNSNNHNSTFENMGRNEGTEGEVSVGEEGNTPQERHKREERNQSHVSIGVTLGQKSRDIESDRTDQLSTRVMSSSAAGGDKPTVSKRNASKLREKFESMAQNEEMVVKRRADEERDRRLEREKHEMKAVKEGQQVVTKAAVNPESDAEKQNPDFGKTAKPSNNSASPTGLTATALYDYKAADFDEISFDINELITDIEMIDEGWCRGRCGGEVGLFPTSYVRFNQMPKSEITDKANDIEIASIGGNSLAIDPKYNCGFFHSLVVTGDDCVYGWGYNNEGQTGCGLQHSTELIIKYVAFIVILIPRLPSQLMAKSSDGVEITAIWDTI</sequence>
<name>A0A7R9KE30_9ACAR</name>
<evidence type="ECO:0000313" key="6">
    <source>
        <dbReference type="Proteomes" id="UP000759131"/>
    </source>
</evidence>
<evidence type="ECO:0000256" key="1">
    <source>
        <dbReference type="ARBA" id="ARBA00022443"/>
    </source>
</evidence>
<feature type="compositionally biased region" description="Polar residues" evidence="3">
    <location>
        <begin position="71"/>
        <end position="81"/>
    </location>
</feature>
<dbReference type="Pfam" id="PF13540">
    <property type="entry name" value="RCC1_2"/>
    <property type="match status" value="1"/>
</dbReference>
<evidence type="ECO:0000256" key="3">
    <source>
        <dbReference type="SAM" id="MobiDB-lite"/>
    </source>
</evidence>
<dbReference type="Gene3D" id="2.130.10.30">
    <property type="entry name" value="Regulator of chromosome condensation 1/beta-lactamase-inhibitor protein II"/>
    <property type="match status" value="1"/>
</dbReference>
<dbReference type="SMART" id="SM00326">
    <property type="entry name" value="SH3"/>
    <property type="match status" value="1"/>
</dbReference>
<keyword evidence="1 2" id="KW-0728">SH3 domain</keyword>
<dbReference type="PANTHER" id="PTHR10829:SF25">
    <property type="entry name" value="DREBRIN-LIKE PROTEIN"/>
    <property type="match status" value="1"/>
</dbReference>
<organism evidence="5">
    <name type="scientific">Medioppia subpectinata</name>
    <dbReference type="NCBI Taxonomy" id="1979941"/>
    <lineage>
        <taxon>Eukaryota</taxon>
        <taxon>Metazoa</taxon>
        <taxon>Ecdysozoa</taxon>
        <taxon>Arthropoda</taxon>
        <taxon>Chelicerata</taxon>
        <taxon>Arachnida</taxon>
        <taxon>Acari</taxon>
        <taxon>Acariformes</taxon>
        <taxon>Sarcoptiformes</taxon>
        <taxon>Oribatida</taxon>
        <taxon>Brachypylina</taxon>
        <taxon>Oppioidea</taxon>
        <taxon>Oppiidae</taxon>
        <taxon>Medioppia</taxon>
    </lineage>
</organism>
<feature type="region of interest" description="Disordered" evidence="3">
    <location>
        <begin position="146"/>
        <end position="174"/>
    </location>
</feature>
<keyword evidence="6" id="KW-1185">Reference proteome</keyword>